<dbReference type="NCBIfam" id="TIGR01005">
    <property type="entry name" value="eps_transp_fam"/>
    <property type="match status" value="1"/>
</dbReference>
<keyword evidence="5" id="KW-0067">ATP-binding</keyword>
<feature type="region of interest" description="Disordered" evidence="9">
    <location>
        <begin position="508"/>
        <end position="536"/>
    </location>
</feature>
<keyword evidence="8" id="KW-0175">Coiled coil</keyword>
<feature type="domain" description="CobQ/CobB/MinD/ParA nucleotide binding" evidence="11">
    <location>
        <begin position="584"/>
        <end position="765"/>
    </location>
</feature>
<dbReference type="Gene3D" id="3.40.50.300">
    <property type="entry name" value="P-loop containing nucleotide triphosphate hydrolases"/>
    <property type="match status" value="1"/>
</dbReference>
<keyword evidence="2" id="KW-1003">Cell membrane</keyword>
<feature type="transmembrane region" description="Helical" evidence="10">
    <location>
        <begin position="452"/>
        <end position="474"/>
    </location>
</feature>
<keyword evidence="17" id="KW-1185">Reference proteome</keyword>
<dbReference type="InterPro" id="IPR032807">
    <property type="entry name" value="GNVR"/>
</dbReference>
<dbReference type="SUPFAM" id="SSF52540">
    <property type="entry name" value="P-loop containing nucleoside triphosphate hydrolases"/>
    <property type="match status" value="1"/>
</dbReference>
<organism evidence="15 16">
    <name type="scientific">Rhodopseudomonas pentothenatexigens</name>
    <dbReference type="NCBI Taxonomy" id="999699"/>
    <lineage>
        <taxon>Bacteria</taxon>
        <taxon>Pseudomonadati</taxon>
        <taxon>Pseudomonadota</taxon>
        <taxon>Alphaproteobacteria</taxon>
        <taxon>Hyphomicrobiales</taxon>
        <taxon>Nitrobacteraceae</taxon>
        <taxon>Rhodopseudomonas</taxon>
    </lineage>
</organism>
<evidence type="ECO:0000256" key="2">
    <source>
        <dbReference type="ARBA" id="ARBA00022475"/>
    </source>
</evidence>
<evidence type="ECO:0000256" key="1">
    <source>
        <dbReference type="ARBA" id="ARBA00004651"/>
    </source>
</evidence>
<feature type="coiled-coil region" evidence="8">
    <location>
        <begin position="341"/>
        <end position="390"/>
    </location>
</feature>
<dbReference type="EMBL" id="QRDT01000009">
    <property type="protein sequence ID" value="RED35208.1"/>
    <property type="molecule type" value="Genomic_DNA"/>
</dbReference>
<dbReference type="Pfam" id="PF13807">
    <property type="entry name" value="GNVR"/>
    <property type="match status" value="1"/>
</dbReference>
<evidence type="ECO:0000259" key="12">
    <source>
        <dbReference type="Pfam" id="PF02706"/>
    </source>
</evidence>
<dbReference type="GO" id="GO:0005886">
    <property type="term" value="C:plasma membrane"/>
    <property type="evidence" value="ECO:0007669"/>
    <property type="project" value="UniProtKB-SubCell"/>
</dbReference>
<dbReference type="InterPro" id="IPR005700">
    <property type="entry name" value="EPS_ExoP-like"/>
</dbReference>
<protein>
    <submittedName>
        <fullName evidence="15">Exopolysaccharide transport family protein</fullName>
    </submittedName>
</protein>
<reference evidence="14 17" key="2">
    <citation type="submission" date="2018-07" db="EMBL/GenBank/DDBJ databases">
        <title>Genomic Encyclopedia of Archaeal and Bacterial Type Strains, Phase II (KMG-II): from individual species to whole genera.</title>
        <authorList>
            <person name="Goeker M."/>
        </authorList>
    </citation>
    <scope>NUCLEOTIDE SEQUENCE [LARGE SCALE GENOMIC DNA]</scope>
    <source>
        <strain evidence="14 17">JA575</strain>
    </source>
</reference>
<feature type="domain" description="Polysaccharide chain length determinant N-terminal" evidence="12">
    <location>
        <begin position="33"/>
        <end position="119"/>
    </location>
</feature>
<dbReference type="PANTHER" id="PTHR32309">
    <property type="entry name" value="TYROSINE-PROTEIN KINASE"/>
    <property type="match status" value="1"/>
</dbReference>
<dbReference type="GO" id="GO:0004713">
    <property type="term" value="F:protein tyrosine kinase activity"/>
    <property type="evidence" value="ECO:0007669"/>
    <property type="project" value="TreeGrafter"/>
</dbReference>
<dbReference type="InterPro" id="IPR002586">
    <property type="entry name" value="CobQ/CobB/MinD/ParA_Nub-bd_dom"/>
</dbReference>
<dbReference type="InterPro" id="IPR003856">
    <property type="entry name" value="LPS_length_determ_N"/>
</dbReference>
<feature type="domain" description="Tyrosine-protein kinase G-rich" evidence="13">
    <location>
        <begin position="404"/>
        <end position="477"/>
    </location>
</feature>
<evidence type="ECO:0000256" key="10">
    <source>
        <dbReference type="SAM" id="Phobius"/>
    </source>
</evidence>
<evidence type="ECO:0000256" key="5">
    <source>
        <dbReference type="ARBA" id="ARBA00022840"/>
    </source>
</evidence>
<dbReference type="Pfam" id="PF02706">
    <property type="entry name" value="Wzz"/>
    <property type="match status" value="1"/>
</dbReference>
<keyword evidence="7 10" id="KW-0472">Membrane</keyword>
<evidence type="ECO:0000256" key="8">
    <source>
        <dbReference type="SAM" id="Coils"/>
    </source>
</evidence>
<feature type="compositionally biased region" description="Basic and acidic residues" evidence="9">
    <location>
        <begin position="1"/>
        <end position="21"/>
    </location>
</feature>
<evidence type="ECO:0000313" key="15">
    <source>
        <dbReference type="EMBL" id="SSW90898.1"/>
    </source>
</evidence>
<keyword evidence="6 10" id="KW-1133">Transmembrane helix</keyword>
<evidence type="ECO:0000313" key="17">
    <source>
        <dbReference type="Proteomes" id="UP000256343"/>
    </source>
</evidence>
<dbReference type="InterPro" id="IPR005702">
    <property type="entry name" value="Wzc-like_C"/>
</dbReference>
<keyword evidence="3 10" id="KW-0812">Transmembrane</keyword>
<dbReference type="AlphaFoldDB" id="A0A336JMJ0"/>
<dbReference type="InterPro" id="IPR027417">
    <property type="entry name" value="P-loop_NTPase"/>
</dbReference>
<feature type="compositionally biased region" description="Basic and acidic residues" evidence="9">
    <location>
        <begin position="515"/>
        <end position="531"/>
    </location>
</feature>
<evidence type="ECO:0000256" key="7">
    <source>
        <dbReference type="ARBA" id="ARBA00023136"/>
    </source>
</evidence>
<dbReference type="InterPro" id="IPR050445">
    <property type="entry name" value="Bact_polysacc_biosynth/exp"/>
</dbReference>
<name>A0A336JMJ0_9BRAD</name>
<evidence type="ECO:0000259" key="11">
    <source>
        <dbReference type="Pfam" id="PF01656"/>
    </source>
</evidence>
<feature type="transmembrane region" description="Helical" evidence="10">
    <location>
        <begin position="41"/>
        <end position="60"/>
    </location>
</feature>
<dbReference type="Proteomes" id="UP000256343">
    <property type="component" value="Unassembled WGS sequence"/>
</dbReference>
<dbReference type="EMBL" id="UFQQ01000009">
    <property type="protein sequence ID" value="SSW90898.1"/>
    <property type="molecule type" value="Genomic_DNA"/>
</dbReference>
<evidence type="ECO:0000256" key="4">
    <source>
        <dbReference type="ARBA" id="ARBA00022741"/>
    </source>
</evidence>
<evidence type="ECO:0000259" key="13">
    <source>
        <dbReference type="Pfam" id="PF13807"/>
    </source>
</evidence>
<dbReference type="Proteomes" id="UP000252631">
    <property type="component" value="Unassembled WGS sequence"/>
</dbReference>
<keyword evidence="4" id="KW-0547">Nucleotide-binding</keyword>
<reference evidence="15 16" key="1">
    <citation type="submission" date="2017-08" db="EMBL/GenBank/DDBJ databases">
        <authorList>
            <person name="de Groot N.N."/>
        </authorList>
    </citation>
    <scope>NUCLEOTIDE SEQUENCE [LARGE SCALE GENOMIC DNA]</scope>
    <source>
        <strain evidence="15 16">JA575</strain>
    </source>
</reference>
<dbReference type="PANTHER" id="PTHR32309:SF13">
    <property type="entry name" value="FERRIC ENTEROBACTIN TRANSPORT PROTEIN FEPE"/>
    <property type="match status" value="1"/>
</dbReference>
<gene>
    <name evidence="14" type="ORF">BJ125_10952</name>
    <name evidence="15" type="ORF">SAMN05892882_10952</name>
</gene>
<evidence type="ECO:0000313" key="14">
    <source>
        <dbReference type="EMBL" id="RED35208.1"/>
    </source>
</evidence>
<accession>A0A336JMJ0</accession>
<sequence length="786" mass="86142">MDMLSRRSSDPADHEMSRDESPAAQMASLIEQLGGFLRRQIVIFIGIPAATVAVGIAYLATTPPEYTATATLLIDSSKLRIFQNQLQSSADMPLDTIQVGSQVEILASERIARAVVRQLRLADDPNFVSSGGTLGRIRNLVSWSDNGAVDQERRAVNELLGRRSIARVERTYALNISYTARNPELAARIANAIAETYIDDQLDAKYETTRRASTWLQDRINELRAKVTAADKAVLEYKERNKIVDFGGGHATTAAGGQNRLIGEQQLFDLNSQLSTARGATTEAKARLDRIEQIRKLDIGEAAVSDLLKNDVVTRLRNQYLDLSGRAASLSARYGADHSAAVNLREQMQELSRNIAAELGRIAASYQSDYEIARTREQNLEAELANLVSEGQSTNRDRIGLAELESSAKTYHTIYESFLGRYAEVIQQESFPITEARVINSASPPLHKSKPITSLVLAISAAFGIILSFGVAALREAVDGTFRTQKQIQQALRTKCLAVVPSIGTRLGRGAGAPRDGRWARKRESGDEPRAATEGSTVPPLAIAEPLMRRSVDEPLSIFTEAFRAIKVTAELRPAVRDNKVIGVTSTLPNEGKSTIACNLAMLMADAGKRVILLDLDLRSPTLASVLVPRPTAGWLEVLEGQAVLDRAIGCAPDTGLALLPLLSADHPVHGDEILSSPAFSGLIEDLRRRYDYIIVDLPPIAPVIDVRATLPLIDWLVFVVEWGKTPIRTVQHHLMARPELYDRLLGVVLNKVDLRALERFEQPGLYRGGYYASNWPPSAQQRSAA</sequence>
<dbReference type="Pfam" id="PF01656">
    <property type="entry name" value="CbiA"/>
    <property type="match status" value="1"/>
</dbReference>
<evidence type="ECO:0000256" key="9">
    <source>
        <dbReference type="SAM" id="MobiDB-lite"/>
    </source>
</evidence>
<dbReference type="CDD" id="cd05387">
    <property type="entry name" value="BY-kinase"/>
    <property type="match status" value="1"/>
</dbReference>
<evidence type="ECO:0000256" key="6">
    <source>
        <dbReference type="ARBA" id="ARBA00022989"/>
    </source>
</evidence>
<feature type="region of interest" description="Disordered" evidence="9">
    <location>
        <begin position="1"/>
        <end position="23"/>
    </location>
</feature>
<evidence type="ECO:0000313" key="16">
    <source>
        <dbReference type="Proteomes" id="UP000252631"/>
    </source>
</evidence>
<comment type="subcellular location">
    <subcellularLocation>
        <location evidence="1">Cell membrane</location>
        <topology evidence="1">Multi-pass membrane protein</topology>
    </subcellularLocation>
</comment>
<evidence type="ECO:0000256" key="3">
    <source>
        <dbReference type="ARBA" id="ARBA00022692"/>
    </source>
</evidence>
<proteinExistence type="predicted"/>
<dbReference type="RefSeq" id="WP_208639117.1">
    <property type="nucleotide sequence ID" value="NZ_QRDT01000009.1"/>
</dbReference>